<proteinExistence type="predicted"/>
<accession>A0ABR0E6B7</accession>
<evidence type="ECO:0000313" key="3">
    <source>
        <dbReference type="Proteomes" id="UP001305779"/>
    </source>
</evidence>
<keyword evidence="3" id="KW-1185">Reference proteome</keyword>
<evidence type="ECO:0000256" key="1">
    <source>
        <dbReference type="SAM" id="MobiDB-lite"/>
    </source>
</evidence>
<reference evidence="2 3" key="1">
    <citation type="journal article" date="2023" name="G3 (Bethesda)">
        <title>A chromosome-level genome assembly of Zasmidium syzygii isolated from banana leaves.</title>
        <authorList>
            <person name="van Westerhoven A.C."/>
            <person name="Mehrabi R."/>
            <person name="Talebi R."/>
            <person name="Steentjes M.B.F."/>
            <person name="Corcolon B."/>
            <person name="Chong P.A."/>
            <person name="Kema G.H.J."/>
            <person name="Seidl M.F."/>
        </authorList>
    </citation>
    <scope>NUCLEOTIDE SEQUENCE [LARGE SCALE GENOMIC DNA]</scope>
    <source>
        <strain evidence="2 3">P124</strain>
    </source>
</reference>
<gene>
    <name evidence="2" type="ORF">PRZ48_011432</name>
</gene>
<dbReference type="InterPro" id="IPR040632">
    <property type="entry name" value="Sulfotransfer_4"/>
</dbReference>
<protein>
    <submittedName>
        <fullName evidence="2">Uncharacterized protein</fullName>
    </submittedName>
</protein>
<organism evidence="2 3">
    <name type="scientific">Zasmidium cellare</name>
    <name type="common">Wine cellar mold</name>
    <name type="synonym">Racodium cellare</name>
    <dbReference type="NCBI Taxonomy" id="395010"/>
    <lineage>
        <taxon>Eukaryota</taxon>
        <taxon>Fungi</taxon>
        <taxon>Dikarya</taxon>
        <taxon>Ascomycota</taxon>
        <taxon>Pezizomycotina</taxon>
        <taxon>Dothideomycetes</taxon>
        <taxon>Dothideomycetidae</taxon>
        <taxon>Mycosphaerellales</taxon>
        <taxon>Mycosphaerellaceae</taxon>
        <taxon>Zasmidium</taxon>
    </lineage>
</organism>
<dbReference type="InterPro" id="IPR027417">
    <property type="entry name" value="P-loop_NTPase"/>
</dbReference>
<dbReference type="Gene3D" id="3.40.50.300">
    <property type="entry name" value="P-loop containing nucleotide triphosphate hydrolases"/>
    <property type="match status" value="1"/>
</dbReference>
<dbReference type="Pfam" id="PF17784">
    <property type="entry name" value="Sulfotransfer_4"/>
    <property type="match status" value="1"/>
</dbReference>
<feature type="region of interest" description="Disordered" evidence="1">
    <location>
        <begin position="434"/>
        <end position="454"/>
    </location>
</feature>
<evidence type="ECO:0000313" key="2">
    <source>
        <dbReference type="EMBL" id="KAK4496983.1"/>
    </source>
</evidence>
<sequence>MNAARFPALKISVLDTCVYVAESGARADVYVLTETTGAPSELRRQGLGVFKWRWREGRCCLKELKDAHPVNITQEGFADLRKYKIQEARREALRILGYERVHHGNNQVPSDPSWEVFNRAADATFATLPTYTGKPFTREEWDEVIQHWDVVTDMFAYYARSLIPAYPDAKKQQKSSWYSPLAHQFVRIVGPLTGTIAGSTSFKFITGWIGSNKRQDIFDKAEDAYVRHNQLVRDTVRPGQLLDYKLKDGWEPLCQFLGKDVPDVPFPRLNTLEDYQAKASQDKRAGIMRATKRMFGPVNRPPLDHILLQRSLHQATESAVPAGFIQAERQCLWTPGYREVPDYDIPRTELYAAALYNCLISLWLQRPAESRAQPDSLTGFELYTALAYATTSSTQSGKDVAQKQFHRDLERRSTTVSGRVQDAIKTDRKLEWVARDTGGDDGPANATRKLAAST</sequence>
<dbReference type="PANTHER" id="PTHR36978">
    <property type="entry name" value="P-LOOP CONTAINING NUCLEOTIDE TRIPHOSPHATE HYDROLASE"/>
    <property type="match status" value="1"/>
</dbReference>
<dbReference type="EMBL" id="JAXOVC010000009">
    <property type="protein sequence ID" value="KAK4496983.1"/>
    <property type="molecule type" value="Genomic_DNA"/>
</dbReference>
<comment type="caution">
    <text evidence="2">The sequence shown here is derived from an EMBL/GenBank/DDBJ whole genome shotgun (WGS) entry which is preliminary data.</text>
</comment>
<dbReference type="PANTHER" id="PTHR36978:SF4">
    <property type="entry name" value="P-LOOP CONTAINING NUCLEOSIDE TRIPHOSPHATE HYDROLASE PROTEIN"/>
    <property type="match status" value="1"/>
</dbReference>
<dbReference type="SUPFAM" id="SSF52540">
    <property type="entry name" value="P-loop containing nucleoside triphosphate hydrolases"/>
    <property type="match status" value="1"/>
</dbReference>
<name>A0ABR0E6B7_ZASCE</name>
<dbReference type="Proteomes" id="UP001305779">
    <property type="component" value="Unassembled WGS sequence"/>
</dbReference>